<dbReference type="EMBL" id="QVMU01000007">
    <property type="protein sequence ID" value="RJX71690.1"/>
    <property type="molecule type" value="Genomic_DNA"/>
</dbReference>
<dbReference type="Pfam" id="PF00535">
    <property type="entry name" value="Glycos_transf_2"/>
    <property type="match status" value="1"/>
</dbReference>
<reference evidence="2 3" key="1">
    <citation type="submission" date="2018-08" db="EMBL/GenBank/DDBJ databases">
        <title>Vibrio isolated from the Eastern China Marginal Seas.</title>
        <authorList>
            <person name="Li Y."/>
        </authorList>
    </citation>
    <scope>NUCLEOTIDE SEQUENCE [LARGE SCALE GENOMIC DNA]</scope>
    <source>
        <strain evidence="2 3">BEI233</strain>
    </source>
</reference>
<dbReference type="Gene3D" id="3.90.550.10">
    <property type="entry name" value="Spore Coat Polysaccharide Biosynthesis Protein SpsA, Chain A"/>
    <property type="match status" value="1"/>
</dbReference>
<evidence type="ECO:0000313" key="2">
    <source>
        <dbReference type="EMBL" id="RJX71690.1"/>
    </source>
</evidence>
<organism evidence="2 3">
    <name type="scientific">Vibrio sinensis</name>
    <dbReference type="NCBI Taxonomy" id="2302434"/>
    <lineage>
        <taxon>Bacteria</taxon>
        <taxon>Pseudomonadati</taxon>
        <taxon>Pseudomonadota</taxon>
        <taxon>Gammaproteobacteria</taxon>
        <taxon>Vibrionales</taxon>
        <taxon>Vibrionaceae</taxon>
        <taxon>Vibrio</taxon>
    </lineage>
</organism>
<comment type="caution">
    <text evidence="2">The sequence shown here is derived from an EMBL/GenBank/DDBJ whole genome shotgun (WGS) entry which is preliminary data.</text>
</comment>
<dbReference type="OrthoDB" id="5465469at2"/>
<dbReference type="InterPro" id="IPR001173">
    <property type="entry name" value="Glyco_trans_2-like"/>
</dbReference>
<keyword evidence="3" id="KW-1185">Reference proteome</keyword>
<dbReference type="InterPro" id="IPR029044">
    <property type="entry name" value="Nucleotide-diphossugar_trans"/>
</dbReference>
<dbReference type="AlphaFoldDB" id="A0A3A6R454"/>
<dbReference type="GO" id="GO:0016740">
    <property type="term" value="F:transferase activity"/>
    <property type="evidence" value="ECO:0007669"/>
    <property type="project" value="UniProtKB-KW"/>
</dbReference>
<keyword evidence="2" id="KW-0808">Transferase</keyword>
<protein>
    <submittedName>
        <fullName evidence="2">Glycosyltransferase</fullName>
    </submittedName>
</protein>
<evidence type="ECO:0000313" key="3">
    <source>
        <dbReference type="Proteomes" id="UP000273252"/>
    </source>
</evidence>
<gene>
    <name evidence="2" type="ORF">DZ860_10030</name>
</gene>
<evidence type="ECO:0000259" key="1">
    <source>
        <dbReference type="Pfam" id="PF00535"/>
    </source>
</evidence>
<name>A0A3A6R454_9VIBR</name>
<accession>A0A3A6R454</accession>
<dbReference type="SUPFAM" id="SSF53448">
    <property type="entry name" value="Nucleotide-diphospho-sugar transferases"/>
    <property type="match status" value="1"/>
</dbReference>
<proteinExistence type="predicted"/>
<dbReference type="Proteomes" id="UP000273252">
    <property type="component" value="Unassembled WGS sequence"/>
</dbReference>
<feature type="domain" description="Glycosyltransferase 2-like" evidence="1">
    <location>
        <begin position="62"/>
        <end position="186"/>
    </location>
</feature>
<sequence length="291" mass="33877">MIRKFKKKVRDYFSHEQKIKEEILVNHYLNKCLSSDDSLIEHKKNNNVIVSLTTYSHRIEEVYLAIESIGHQTVKPNAIVLWLDEDEFSLDSLPETLKKQMRRGLDVRFTNNTGSYKKLFPSIRHFPDQHIITIDDDILYSYDMIERLLRAHDKYPDSLIGCRAHEIIRDNKTGLAKPYREWLNEVDADTKLDTFITTGGGTLFPAGERRNIFNDPENALKFCPNADDIWINYIARLNNLNIVKLEMNTSYRNKFTFLTQKSGEGLKHQNVGDGKNDIYLDNLKAEYGMAL</sequence>